<organism evidence="1 2">
    <name type="scientific">Entomophthora muscae</name>
    <dbReference type="NCBI Taxonomy" id="34485"/>
    <lineage>
        <taxon>Eukaryota</taxon>
        <taxon>Fungi</taxon>
        <taxon>Fungi incertae sedis</taxon>
        <taxon>Zoopagomycota</taxon>
        <taxon>Entomophthoromycotina</taxon>
        <taxon>Entomophthoromycetes</taxon>
        <taxon>Entomophthorales</taxon>
        <taxon>Entomophthoraceae</taxon>
        <taxon>Entomophthora</taxon>
    </lineage>
</organism>
<dbReference type="Proteomes" id="UP001165960">
    <property type="component" value="Unassembled WGS sequence"/>
</dbReference>
<protein>
    <submittedName>
        <fullName evidence="1">Uncharacterized protein</fullName>
    </submittedName>
</protein>
<name>A0ACC2USN1_9FUNG</name>
<evidence type="ECO:0000313" key="1">
    <source>
        <dbReference type="EMBL" id="KAJ9089848.1"/>
    </source>
</evidence>
<comment type="caution">
    <text evidence="1">The sequence shown here is derived from an EMBL/GenBank/DDBJ whole genome shotgun (WGS) entry which is preliminary data.</text>
</comment>
<sequence length="263" mass="29489">MKLIFLLASSLLAGQPRGTWKSQAPVSHQMISYRGHILDADEINYSPVPDTGLNLKPPDEHNAAAYSRWDGQRVTPRASIHCGLSIRLKTYPQELLDTYTDKFRVITGANNLVVFTRRATKILLKKMNKTLEDSFAKYLLSRFQASDLGEHILKIDGAFSQASIAVDLIQADATDNLAAIYAAARGRAVEITVGNAAVASAELTKPGIMAHTLKTRAKVIERMHLDAIQNLNDKVQEFRSRAVKWYYQLLDKQYYLTLLNERD</sequence>
<evidence type="ECO:0000313" key="2">
    <source>
        <dbReference type="Proteomes" id="UP001165960"/>
    </source>
</evidence>
<gene>
    <name evidence="1" type="ORF">DSO57_1008807</name>
</gene>
<dbReference type="EMBL" id="QTSX02000027">
    <property type="protein sequence ID" value="KAJ9089848.1"/>
    <property type="molecule type" value="Genomic_DNA"/>
</dbReference>
<accession>A0ACC2USN1</accession>
<reference evidence="1" key="1">
    <citation type="submission" date="2022-04" db="EMBL/GenBank/DDBJ databases">
        <title>Genome of the entomopathogenic fungus Entomophthora muscae.</title>
        <authorList>
            <person name="Elya C."/>
            <person name="Lovett B.R."/>
            <person name="Lee E."/>
            <person name="Macias A.M."/>
            <person name="Hajek A.E."/>
            <person name="De Bivort B.L."/>
            <person name="Kasson M.T."/>
            <person name="De Fine Licht H.H."/>
            <person name="Stajich J.E."/>
        </authorList>
    </citation>
    <scope>NUCLEOTIDE SEQUENCE</scope>
    <source>
        <strain evidence="1">Berkeley</strain>
    </source>
</reference>
<proteinExistence type="predicted"/>
<keyword evidence="2" id="KW-1185">Reference proteome</keyword>